<comment type="caution">
    <text evidence="1">The sequence shown here is derived from an EMBL/GenBank/DDBJ whole genome shotgun (WGS) entry which is preliminary data.</text>
</comment>
<keyword evidence="2" id="KW-1185">Reference proteome</keyword>
<evidence type="ECO:0000313" key="2">
    <source>
        <dbReference type="Proteomes" id="UP000652567"/>
    </source>
</evidence>
<dbReference type="AlphaFoldDB" id="A0A928YU18"/>
<proteinExistence type="predicted"/>
<accession>A0A928YU18</accession>
<dbReference type="RefSeq" id="WP_193909501.1">
    <property type="nucleotide sequence ID" value="NZ_PRDL01000001.1"/>
</dbReference>
<protein>
    <submittedName>
        <fullName evidence="1">Uncharacterized protein</fullName>
    </submittedName>
</protein>
<dbReference type="EMBL" id="PRDL01000001">
    <property type="protein sequence ID" value="MBE8717584.1"/>
    <property type="molecule type" value="Genomic_DNA"/>
</dbReference>
<dbReference type="Proteomes" id="UP000652567">
    <property type="component" value="Unassembled WGS sequence"/>
</dbReference>
<reference evidence="1" key="1">
    <citation type="submission" date="2018-07" db="EMBL/GenBank/DDBJ databases">
        <title>Genome assembly of strain Ka43.</title>
        <authorList>
            <person name="Kukolya J."/>
            <person name="Nagy I."/>
            <person name="Horvath B."/>
            <person name="Toth A."/>
        </authorList>
    </citation>
    <scope>NUCLEOTIDE SEQUENCE</scope>
    <source>
        <strain evidence="1">KB43</strain>
    </source>
</reference>
<gene>
    <name evidence="1" type="ORF">C4F51_10320</name>
</gene>
<evidence type="ECO:0000313" key="1">
    <source>
        <dbReference type="EMBL" id="MBE8717584.1"/>
    </source>
</evidence>
<organism evidence="1 2">
    <name type="scientific">Cellvibrio polysaccharolyticus</name>
    <dbReference type="NCBI Taxonomy" id="2082724"/>
    <lineage>
        <taxon>Bacteria</taxon>
        <taxon>Pseudomonadati</taxon>
        <taxon>Pseudomonadota</taxon>
        <taxon>Gammaproteobacteria</taxon>
        <taxon>Cellvibrionales</taxon>
        <taxon>Cellvibrionaceae</taxon>
        <taxon>Cellvibrio</taxon>
    </lineage>
</organism>
<sequence length="203" mass="22568">MSPDCLEVGNDCNNEPCATRHLVLCVNHGSFDINENEVTLALGRLGLVAERDNLSADLGQFEWFVVLGYGLHVACKVLSIEKDSSEDNSEKWAIKFRIDQDQIHQLIYPQKGRLDGQACVSNSAMPAFNRPDMRVLLNQVSQSGSVERYLLLDSLVYRADRLNDDFKIESGFIVPVVCCGMSKLKELSKSGDVDLAMKVGELQ</sequence>
<name>A0A928YU18_9GAMM</name>